<dbReference type="PANTHER" id="PTHR33112">
    <property type="entry name" value="DOMAIN PROTEIN, PUTATIVE-RELATED"/>
    <property type="match status" value="1"/>
</dbReference>
<reference evidence="2 3" key="1">
    <citation type="submission" date="2019-12" db="EMBL/GenBank/DDBJ databases">
        <title>A genome sequence resource for the geographically widespread anthracnose pathogen Colletotrichum asianum.</title>
        <authorList>
            <person name="Meng Y."/>
        </authorList>
    </citation>
    <scope>NUCLEOTIDE SEQUENCE [LARGE SCALE GENOMIC DNA]</scope>
    <source>
        <strain evidence="2 3">ICMP 18580</strain>
    </source>
</reference>
<organism evidence="2 3">
    <name type="scientific">Colletotrichum asianum</name>
    <dbReference type="NCBI Taxonomy" id="702518"/>
    <lineage>
        <taxon>Eukaryota</taxon>
        <taxon>Fungi</taxon>
        <taxon>Dikarya</taxon>
        <taxon>Ascomycota</taxon>
        <taxon>Pezizomycotina</taxon>
        <taxon>Sordariomycetes</taxon>
        <taxon>Hypocreomycetidae</taxon>
        <taxon>Glomerellales</taxon>
        <taxon>Glomerellaceae</taxon>
        <taxon>Colletotrichum</taxon>
        <taxon>Colletotrichum gloeosporioides species complex</taxon>
    </lineage>
</organism>
<dbReference type="InterPro" id="IPR000719">
    <property type="entry name" value="Prot_kinase_dom"/>
</dbReference>
<evidence type="ECO:0000313" key="3">
    <source>
        <dbReference type="Proteomes" id="UP000434172"/>
    </source>
</evidence>
<feature type="domain" description="Protein kinase" evidence="1">
    <location>
        <begin position="156"/>
        <end position="494"/>
    </location>
</feature>
<accession>A0A8H3WHE0</accession>
<gene>
    <name evidence="2" type="ORF">GQ607_006989</name>
</gene>
<comment type="caution">
    <text evidence="2">The sequence shown here is derived from an EMBL/GenBank/DDBJ whole genome shotgun (WGS) entry which is preliminary data.</text>
</comment>
<dbReference type="SUPFAM" id="SSF56112">
    <property type="entry name" value="Protein kinase-like (PK-like)"/>
    <property type="match status" value="1"/>
</dbReference>
<sequence>MSQDKYTCHRLGEEIDKEFLSNHKGQKFLPYDKLDGLVGREKVEETFEDAGLHGATALVDFVRGRSRKIFLILTLMSSTKDKKLNLLMGLLENSVTDDWLPVRFIRDEDSKKWFLAPIGRPQYRKAPLSSSWDRIVRDSFESYQWRINVPLLDPKTQFNFKFASGTVLPYLGTPTNSARGGVLSDVSCYKIHTAHINLPDKTKASGNAMTFGLKKANGDVGLAKLFEGKGQSPGSPQNDTISNLLRPIVAYEVGRDRYLLFPWPHGGSLSDYWDQSANRPLGHDQVQWIMGEFRGMFIALAKLHDSNCVHGDLKPDNILWFTEAHGKGELQIADLGLAAFNASCANIRRNDKVIIRTTTPTRSSRYEPPEADGVQYQHGNASISRSYDIWAMGCVMLELLIWLAYGNEDLKTFQQNTPDFFWERAPRSSSQEQHRVQQFVQCCISVMQDDFNPGTIYSEILDLVQFKLLVINGPGIEIPLRKPRATAYEVDNYFDLPDMLRHLAARDFFEKIAQMNQTIKNRAIIMSDDKFGWADISQQSSKLNDIWQSRPDEETSAVVFKSISWDKVKPEKTAFAEGLCARCTTIKITKSFQFTCDASMLQPACKLCTMLLEAITRENIEASSISLRQTYATISIEDGPALLSIYTPPGLSTLSQAQTGSPRLPDQGSREQFALLKEWIRSCDDDPSHERCRQGKYLSVATVPTRLIDVQDGLRLVTSLSDKTTKYVALSHCWGKLEDNQRFCLFKDNIDQFHASITFDLLPQNFKDAVIVTRGLGLQYLWIDSVCIVQDDAKDWQIESAKMEEVFSSAYVTLSAVSATSSLEGFLGERSTRAYIQLETENHQPLYVSPSIDDFHHDVELGDISKRGWVLQERALSRRSIYYTSTQVYWECGAGVRCETMRRLYNSKAAFLGDPNFPLSALHHYRDGKEILIQDLYERYSALAFSHASDRSVAILGLEKRLARALETQASYGLFAKYLHRGLLWKRNQPEPMKRIQQPAGRQVPSWSWISKEGVIKYVDLKSERVEWTNELEGIFTRASISELNAPSSRKNDSFPSDMEVFSFGLNMKKEELTLHATFDESDGLDHHGLRCVIIGRERYDNSREVRRLHCLVTQEAGSIGNGYIPSVYERVGVASLWPRHLSSDRSTVRLC</sequence>
<keyword evidence="3" id="KW-1185">Reference proteome</keyword>
<dbReference type="GO" id="GO:0005524">
    <property type="term" value="F:ATP binding"/>
    <property type="evidence" value="ECO:0007669"/>
    <property type="project" value="InterPro"/>
</dbReference>
<dbReference type="GO" id="GO:0004672">
    <property type="term" value="F:protein kinase activity"/>
    <property type="evidence" value="ECO:0007669"/>
    <property type="project" value="InterPro"/>
</dbReference>
<dbReference type="OrthoDB" id="5125733at2759"/>
<dbReference type="Pfam" id="PF00069">
    <property type="entry name" value="Pkinase"/>
    <property type="match status" value="1"/>
</dbReference>
<dbReference type="Proteomes" id="UP000434172">
    <property type="component" value="Unassembled WGS sequence"/>
</dbReference>
<dbReference type="Gene3D" id="1.10.510.10">
    <property type="entry name" value="Transferase(Phosphotransferase) domain 1"/>
    <property type="match status" value="1"/>
</dbReference>
<dbReference type="SMART" id="SM00220">
    <property type="entry name" value="S_TKc"/>
    <property type="match status" value="1"/>
</dbReference>
<proteinExistence type="predicted"/>
<dbReference type="EMBL" id="WOWK01000034">
    <property type="protein sequence ID" value="KAF0325857.1"/>
    <property type="molecule type" value="Genomic_DNA"/>
</dbReference>
<protein>
    <submittedName>
        <fullName evidence="2">Heterokaryon incompatibility protein</fullName>
    </submittedName>
</protein>
<dbReference type="AlphaFoldDB" id="A0A8H3WHE0"/>
<dbReference type="PROSITE" id="PS50011">
    <property type="entry name" value="PROTEIN_KINASE_DOM"/>
    <property type="match status" value="1"/>
</dbReference>
<dbReference type="InterPro" id="IPR010730">
    <property type="entry name" value="HET"/>
</dbReference>
<dbReference type="Pfam" id="PF06985">
    <property type="entry name" value="HET"/>
    <property type="match status" value="1"/>
</dbReference>
<evidence type="ECO:0000259" key="1">
    <source>
        <dbReference type="PROSITE" id="PS50011"/>
    </source>
</evidence>
<dbReference type="PANTHER" id="PTHR33112:SF10">
    <property type="entry name" value="TOL"/>
    <property type="match status" value="1"/>
</dbReference>
<dbReference type="InterPro" id="IPR011009">
    <property type="entry name" value="Kinase-like_dom_sf"/>
</dbReference>
<name>A0A8H3WHE0_9PEZI</name>
<evidence type="ECO:0000313" key="2">
    <source>
        <dbReference type="EMBL" id="KAF0325857.1"/>
    </source>
</evidence>